<evidence type="ECO:0000256" key="4">
    <source>
        <dbReference type="ARBA" id="ARBA00022645"/>
    </source>
</evidence>
<accession>A0ABT4LFU3</accession>
<feature type="domain" description="Penicillin-binding C-terminal" evidence="14">
    <location>
        <begin position="617"/>
        <end position="705"/>
    </location>
</feature>
<dbReference type="Gene3D" id="3.40.710.10">
    <property type="entry name" value="DD-peptidase/beta-lactamase superfamily"/>
    <property type="match status" value="1"/>
</dbReference>
<comment type="pathway">
    <text evidence="1">Cell wall biogenesis; peptidoglycan biosynthesis.</text>
</comment>
<dbReference type="EC" id="2.4.99.28" evidence="10"/>
<dbReference type="InterPro" id="IPR036950">
    <property type="entry name" value="PBP_transglycosylase"/>
</dbReference>
<dbReference type="InterPro" id="IPR012338">
    <property type="entry name" value="Beta-lactam/transpept-like"/>
</dbReference>
<comment type="similarity">
    <text evidence="3">In the N-terminal section; belongs to the glycosyltransferase 51 family.</text>
</comment>
<evidence type="ECO:0000256" key="9">
    <source>
        <dbReference type="ARBA" id="ARBA00023268"/>
    </source>
</evidence>
<keyword evidence="5" id="KW-0645">Protease</keyword>
<keyword evidence="8" id="KW-0378">Hydrolase</keyword>
<proteinExistence type="inferred from homology"/>
<name>A0ABT4LFU3_9PROT</name>
<evidence type="ECO:0000256" key="6">
    <source>
        <dbReference type="ARBA" id="ARBA00022676"/>
    </source>
</evidence>
<dbReference type="NCBIfam" id="TIGR02073">
    <property type="entry name" value="PBP_1c"/>
    <property type="match status" value="1"/>
</dbReference>
<evidence type="ECO:0000256" key="3">
    <source>
        <dbReference type="ARBA" id="ARBA00007739"/>
    </source>
</evidence>
<evidence type="ECO:0000259" key="14">
    <source>
        <dbReference type="Pfam" id="PF06832"/>
    </source>
</evidence>
<evidence type="ECO:0000313" key="16">
    <source>
        <dbReference type="Proteomes" id="UP001069802"/>
    </source>
</evidence>
<dbReference type="InterPro" id="IPR011815">
    <property type="entry name" value="PBP_1c"/>
</dbReference>
<gene>
    <name evidence="15" type="primary">pbpC</name>
    <name evidence="15" type="ORF">O4H49_04185</name>
</gene>
<evidence type="ECO:0000256" key="11">
    <source>
        <dbReference type="ARBA" id="ARBA00049902"/>
    </source>
</evidence>
<dbReference type="PANTHER" id="PTHR32282">
    <property type="entry name" value="BINDING PROTEIN TRANSPEPTIDASE, PUTATIVE-RELATED"/>
    <property type="match status" value="1"/>
</dbReference>
<evidence type="ECO:0000256" key="5">
    <source>
        <dbReference type="ARBA" id="ARBA00022670"/>
    </source>
</evidence>
<dbReference type="InterPro" id="IPR001264">
    <property type="entry name" value="Glyco_trans_51"/>
</dbReference>
<keyword evidence="9" id="KW-0511">Multifunctional enzyme</keyword>
<dbReference type="EMBL" id="JAPWGY010000001">
    <property type="protein sequence ID" value="MCZ4279964.1"/>
    <property type="molecule type" value="Genomic_DNA"/>
</dbReference>
<evidence type="ECO:0000313" key="15">
    <source>
        <dbReference type="EMBL" id="MCZ4279964.1"/>
    </source>
</evidence>
<comment type="catalytic activity">
    <reaction evidence="11">
        <text>[GlcNAc-(1-&gt;4)-Mur2Ac(oyl-L-Ala-gamma-D-Glu-L-Lys-D-Ala-D-Ala)](n)-di-trans,octa-cis-undecaprenyl diphosphate + beta-D-GlcNAc-(1-&gt;4)-Mur2Ac(oyl-L-Ala-gamma-D-Glu-L-Lys-D-Ala-D-Ala)-di-trans,octa-cis-undecaprenyl diphosphate = [GlcNAc-(1-&gt;4)-Mur2Ac(oyl-L-Ala-gamma-D-Glu-L-Lys-D-Ala-D-Ala)](n+1)-di-trans,octa-cis-undecaprenyl diphosphate + di-trans,octa-cis-undecaprenyl diphosphate + H(+)</text>
        <dbReference type="Rhea" id="RHEA:23708"/>
        <dbReference type="Rhea" id="RHEA-COMP:9602"/>
        <dbReference type="Rhea" id="RHEA-COMP:9603"/>
        <dbReference type="ChEBI" id="CHEBI:15378"/>
        <dbReference type="ChEBI" id="CHEBI:58405"/>
        <dbReference type="ChEBI" id="CHEBI:60033"/>
        <dbReference type="ChEBI" id="CHEBI:78435"/>
        <dbReference type="EC" id="2.4.99.28"/>
    </reaction>
</comment>
<dbReference type="InterPro" id="IPR050396">
    <property type="entry name" value="Glycosyltr_51/Transpeptidase"/>
</dbReference>
<evidence type="ECO:0000256" key="2">
    <source>
        <dbReference type="ARBA" id="ARBA00007090"/>
    </source>
</evidence>
<keyword evidence="6" id="KW-0328">Glycosyltransferase</keyword>
<protein>
    <recommendedName>
        <fullName evidence="10">peptidoglycan glycosyltransferase</fullName>
        <ecNumber evidence="10">2.4.99.28</ecNumber>
    </recommendedName>
</protein>
<dbReference type="SUPFAM" id="SSF53955">
    <property type="entry name" value="Lysozyme-like"/>
    <property type="match status" value="1"/>
</dbReference>
<dbReference type="Proteomes" id="UP001069802">
    <property type="component" value="Unassembled WGS sequence"/>
</dbReference>
<comment type="similarity">
    <text evidence="2">In the C-terminal section; belongs to the transpeptidase family.</text>
</comment>
<dbReference type="InterPro" id="IPR001460">
    <property type="entry name" value="PCN-bd_Tpept"/>
</dbReference>
<comment type="caution">
    <text evidence="15">The sequence shown here is derived from an EMBL/GenBank/DDBJ whole genome shotgun (WGS) entry which is preliminary data.</text>
</comment>
<feature type="domain" description="Penicillin-binding protein transpeptidase" evidence="12">
    <location>
        <begin position="314"/>
        <end position="543"/>
    </location>
</feature>
<keyword evidence="4" id="KW-0121">Carboxypeptidase</keyword>
<keyword evidence="7" id="KW-0808">Transferase</keyword>
<evidence type="ECO:0000259" key="12">
    <source>
        <dbReference type="Pfam" id="PF00905"/>
    </source>
</evidence>
<dbReference type="InterPro" id="IPR009647">
    <property type="entry name" value="PBP_C"/>
</dbReference>
<feature type="domain" description="Glycosyl transferase family 51" evidence="13">
    <location>
        <begin position="86"/>
        <end position="237"/>
    </location>
</feature>
<evidence type="ECO:0000259" key="13">
    <source>
        <dbReference type="Pfam" id="PF00912"/>
    </source>
</evidence>
<evidence type="ECO:0000256" key="7">
    <source>
        <dbReference type="ARBA" id="ARBA00022679"/>
    </source>
</evidence>
<dbReference type="Pfam" id="PF06832">
    <property type="entry name" value="BiPBP_C"/>
    <property type="match status" value="1"/>
</dbReference>
<dbReference type="InterPro" id="IPR023346">
    <property type="entry name" value="Lysozyme-like_dom_sf"/>
</dbReference>
<dbReference type="Gene3D" id="1.10.3810.10">
    <property type="entry name" value="Biosynthetic peptidoglycan transglycosylase-like"/>
    <property type="match status" value="1"/>
</dbReference>
<evidence type="ECO:0000256" key="1">
    <source>
        <dbReference type="ARBA" id="ARBA00004752"/>
    </source>
</evidence>
<evidence type="ECO:0000256" key="10">
    <source>
        <dbReference type="ARBA" id="ARBA00044770"/>
    </source>
</evidence>
<dbReference type="Pfam" id="PF00905">
    <property type="entry name" value="Transpeptidase"/>
    <property type="match status" value="1"/>
</dbReference>
<dbReference type="SUPFAM" id="SSF56601">
    <property type="entry name" value="beta-lactamase/transpeptidase-like"/>
    <property type="match status" value="1"/>
</dbReference>
<organism evidence="15 16">
    <name type="scientific">Kiloniella laminariae</name>
    <dbReference type="NCBI Taxonomy" id="454162"/>
    <lineage>
        <taxon>Bacteria</taxon>
        <taxon>Pseudomonadati</taxon>
        <taxon>Pseudomonadota</taxon>
        <taxon>Alphaproteobacteria</taxon>
        <taxon>Rhodospirillales</taxon>
        <taxon>Kiloniellaceae</taxon>
        <taxon>Kiloniella</taxon>
    </lineage>
</organism>
<reference evidence="15" key="1">
    <citation type="submission" date="2022-12" db="EMBL/GenBank/DDBJ databases">
        <title>Bacterial isolates from different developmental stages of Nematostella vectensis.</title>
        <authorList>
            <person name="Fraune S."/>
        </authorList>
    </citation>
    <scope>NUCLEOTIDE SEQUENCE</scope>
    <source>
        <strain evidence="15">G21630-S1</strain>
    </source>
</reference>
<dbReference type="RefSeq" id="WP_269422159.1">
    <property type="nucleotide sequence ID" value="NZ_JAPWGY010000001.1"/>
</dbReference>
<evidence type="ECO:0000256" key="8">
    <source>
        <dbReference type="ARBA" id="ARBA00022801"/>
    </source>
</evidence>
<keyword evidence="16" id="KW-1185">Reference proteome</keyword>
<dbReference type="PANTHER" id="PTHR32282:SF15">
    <property type="entry name" value="PENICILLIN-BINDING PROTEIN 1C"/>
    <property type="match status" value="1"/>
</dbReference>
<sequence>MLLYSRFQWMEKLIRQVQVSAVGLMVLALLLGGGAAILDRIFPPNLARYHDLARVVVDRHGMPLRYYLSRDESFRLPVLSTGVDSGYLEMLVAYEDKRFYEHPGVDVLALLRASGQILGSGRVVSGASTLTMQAARLLEPRPRTLANKLVEMARALQLERHYSKEEILSLYLTLAPFGGNVEGVEAGAQVLLGRPPRNLTPTEAALLVALPQSPTRLRPDRHPLAARAARDKVLTRVAEPLEIEAGHLTRLLAEDLPRGRSEQPFIAPLLAERMQRGHPDKKLIKTTLDGALQQGLEQLVRRSASDLGPAVSISVLVVENASREVRAYIGSADFRAEESQGQVDMVSAVRSPGSTLKPLIYGLAFERGLAHPASRVNDAPRPFGAYMPKNFQDRYYGEVDLTEALRKSLNVPAVLLLERLGPVNFVERLRRNKISMDFPDDSQPALPVALGGVGMQLEDLVRLYAAMADDGVVRPLVFGPEDLQGNKETQEDSPLLKPGVRAQIRQILLGVDRPVFAASGKAKNVAYKTGTSYGFRDAWALGFNDTYSVGVWIGRPDGTPNPGHYGYKTAAPLMFEVFDALPENPGGKPRAKLVTVSLEDPDLPPGLQYIDRPLAERGERSRPGPRILFPLSGAEIPLDLVERGIPLQAEGGSRPYRWIINGRPYQTEQVQGFSTAPRLMPDGLGFTEITLVDALGRKSTSQVRFVKEAASVLKRSAPTL</sequence>
<dbReference type="Pfam" id="PF00912">
    <property type="entry name" value="Transgly"/>
    <property type="match status" value="1"/>
</dbReference>